<dbReference type="Gene3D" id="3.30.70.2190">
    <property type="match status" value="1"/>
</dbReference>
<dbReference type="FunFam" id="1.10.45.10:FF:000001">
    <property type="entry name" value="D-lactate dehydrogenase mitochondrial"/>
    <property type="match status" value="1"/>
</dbReference>
<dbReference type="Pfam" id="PF02913">
    <property type="entry name" value="FAD-oxidase_C"/>
    <property type="match status" value="1"/>
</dbReference>
<reference evidence="6" key="2">
    <citation type="journal article" date="2014" name="ISME J.">
        <title>Microbial stratification in low pH oxic and suboxic macroscopic growths along an acid mine drainage.</title>
        <authorList>
            <person name="Mendez-Garcia C."/>
            <person name="Mesa V."/>
            <person name="Sprenger R.R."/>
            <person name="Richter M."/>
            <person name="Diez M.S."/>
            <person name="Solano J."/>
            <person name="Bargiela R."/>
            <person name="Golyshina O.V."/>
            <person name="Manteca A."/>
            <person name="Ramos J.L."/>
            <person name="Gallego J.R."/>
            <person name="Llorente I."/>
            <person name="Martins Dos Santos V.A."/>
            <person name="Jensen O.N."/>
            <person name="Pelaez A.I."/>
            <person name="Sanchez J."/>
            <person name="Ferrer M."/>
        </authorList>
    </citation>
    <scope>NUCLEOTIDE SEQUENCE</scope>
</reference>
<dbReference type="Gene3D" id="1.10.45.10">
    <property type="entry name" value="Vanillyl-alcohol Oxidase, Chain A, domain 4"/>
    <property type="match status" value="1"/>
</dbReference>
<comment type="similarity">
    <text evidence="2">Belongs to the FAD-binding oxidoreductase/transferase type 4 family.</text>
</comment>
<dbReference type="PANTHER" id="PTHR43716">
    <property type="entry name" value="D-2-HYDROXYGLUTARATE DEHYDROGENASE, MITOCHONDRIAL"/>
    <property type="match status" value="1"/>
</dbReference>
<keyword evidence="4" id="KW-0274">FAD</keyword>
<evidence type="ECO:0000256" key="1">
    <source>
        <dbReference type="ARBA" id="ARBA00001974"/>
    </source>
</evidence>
<accession>T0YFI0</accession>
<dbReference type="AlphaFoldDB" id="T0YFI0"/>
<dbReference type="GO" id="GO:0022904">
    <property type="term" value="P:respiratory electron transport chain"/>
    <property type="evidence" value="ECO:0007669"/>
    <property type="project" value="TreeGrafter"/>
</dbReference>
<sequence>MELEEFDAQAPLQGLLEKALVLALEERLLDNAVLAQSLTEAQALWALREQISEAQKREGISIKHDISVPVSRIPEFIELAGKNLETAFPGIRVVCFGHVGDGNLHYNLSFANPERNRTLVPQTPAVNRIVHDVVSALNGSISAEHGIGQLKVQELVHYKDPVALDLMKKLKMLLDPQGLLNPGKILA</sequence>
<dbReference type="InterPro" id="IPR016171">
    <property type="entry name" value="Vanillyl_alc_oxidase_C-sub2"/>
</dbReference>
<dbReference type="EMBL" id="AUZX01013896">
    <property type="protein sequence ID" value="EQD34146.1"/>
    <property type="molecule type" value="Genomic_DNA"/>
</dbReference>
<gene>
    <name evidence="6" type="ORF">B1A_18826</name>
</gene>
<proteinExistence type="inferred from homology"/>
<comment type="cofactor">
    <cofactor evidence="1">
        <name>FAD</name>
        <dbReference type="ChEBI" id="CHEBI:57692"/>
    </cofactor>
</comment>
<protein>
    <submittedName>
        <fullName evidence="6">FAD/FMN-containing dehydrogenase</fullName>
    </submittedName>
</protein>
<keyword evidence="3" id="KW-0285">Flavoprotein</keyword>
<evidence type="ECO:0000259" key="5">
    <source>
        <dbReference type="Pfam" id="PF02913"/>
    </source>
</evidence>
<dbReference type="GO" id="GO:0050660">
    <property type="term" value="F:flavin adenine dinucleotide binding"/>
    <property type="evidence" value="ECO:0007669"/>
    <property type="project" value="InterPro"/>
</dbReference>
<evidence type="ECO:0000256" key="3">
    <source>
        <dbReference type="ARBA" id="ARBA00022630"/>
    </source>
</evidence>
<dbReference type="InterPro" id="IPR051264">
    <property type="entry name" value="FAD-oxidored/transferase_4"/>
</dbReference>
<dbReference type="InterPro" id="IPR004113">
    <property type="entry name" value="FAD-bd_oxidored_4_C"/>
</dbReference>
<evidence type="ECO:0000256" key="2">
    <source>
        <dbReference type="ARBA" id="ARBA00008000"/>
    </source>
</evidence>
<reference evidence="6" key="1">
    <citation type="submission" date="2013-08" db="EMBL/GenBank/DDBJ databases">
        <authorList>
            <person name="Mendez C."/>
            <person name="Richter M."/>
            <person name="Ferrer M."/>
            <person name="Sanchez J."/>
        </authorList>
    </citation>
    <scope>NUCLEOTIDE SEQUENCE</scope>
</reference>
<name>T0YFI0_9ZZZZ</name>
<organism evidence="6">
    <name type="scientific">mine drainage metagenome</name>
    <dbReference type="NCBI Taxonomy" id="410659"/>
    <lineage>
        <taxon>unclassified sequences</taxon>
        <taxon>metagenomes</taxon>
        <taxon>ecological metagenomes</taxon>
    </lineage>
</organism>
<evidence type="ECO:0000313" key="6">
    <source>
        <dbReference type="EMBL" id="EQD34146.1"/>
    </source>
</evidence>
<dbReference type="Gene3D" id="3.30.70.2740">
    <property type="match status" value="1"/>
</dbReference>
<dbReference type="GO" id="GO:0003824">
    <property type="term" value="F:catalytic activity"/>
    <property type="evidence" value="ECO:0007669"/>
    <property type="project" value="InterPro"/>
</dbReference>
<feature type="domain" description="FAD-binding oxidoreductase/transferase type 4 C-terminal" evidence="5">
    <location>
        <begin position="23"/>
        <end position="185"/>
    </location>
</feature>
<dbReference type="PANTHER" id="PTHR43716:SF2">
    <property type="entry name" value="BLL6224 PROTEIN"/>
    <property type="match status" value="1"/>
</dbReference>
<dbReference type="InterPro" id="IPR016164">
    <property type="entry name" value="FAD-linked_Oxase-like_C"/>
</dbReference>
<dbReference type="SUPFAM" id="SSF55103">
    <property type="entry name" value="FAD-linked oxidases, C-terminal domain"/>
    <property type="match status" value="1"/>
</dbReference>
<evidence type="ECO:0000256" key="4">
    <source>
        <dbReference type="ARBA" id="ARBA00022827"/>
    </source>
</evidence>
<comment type="caution">
    <text evidence="6">The sequence shown here is derived from an EMBL/GenBank/DDBJ whole genome shotgun (WGS) entry which is preliminary data.</text>
</comment>